<feature type="domain" description="Multidrug resistance protein MdtA-like barrel-sandwich hybrid" evidence="3">
    <location>
        <begin position="55"/>
        <end position="188"/>
    </location>
</feature>
<dbReference type="NCBIfam" id="TIGR01730">
    <property type="entry name" value="RND_mfp"/>
    <property type="match status" value="1"/>
</dbReference>
<comment type="caution">
    <text evidence="5">The sequence shown here is derived from an EMBL/GenBank/DDBJ whole genome shotgun (WGS) entry which is preliminary data.</text>
</comment>
<dbReference type="InterPro" id="IPR058625">
    <property type="entry name" value="MdtA-like_BSH"/>
</dbReference>
<gene>
    <name evidence="5" type="ORF">A4D02_17375</name>
</gene>
<dbReference type="Gene3D" id="2.40.50.100">
    <property type="match status" value="1"/>
</dbReference>
<evidence type="ECO:0000313" key="5">
    <source>
        <dbReference type="EMBL" id="OQP39400.1"/>
    </source>
</evidence>
<evidence type="ECO:0000259" key="3">
    <source>
        <dbReference type="Pfam" id="PF25917"/>
    </source>
</evidence>
<proteinExistence type="inferred from homology"/>
<dbReference type="InterPro" id="IPR006143">
    <property type="entry name" value="RND_pump_MFP"/>
</dbReference>
<dbReference type="Gene3D" id="2.40.30.170">
    <property type="match status" value="1"/>
</dbReference>
<organism evidence="5 6">
    <name type="scientific">Niastella koreensis</name>
    <dbReference type="NCBI Taxonomy" id="354356"/>
    <lineage>
        <taxon>Bacteria</taxon>
        <taxon>Pseudomonadati</taxon>
        <taxon>Bacteroidota</taxon>
        <taxon>Chitinophagia</taxon>
        <taxon>Chitinophagales</taxon>
        <taxon>Chitinophagaceae</taxon>
        <taxon>Niastella</taxon>
    </lineage>
</organism>
<name>A0ABX3NMR9_9BACT</name>
<dbReference type="InterPro" id="IPR058792">
    <property type="entry name" value="Beta-barrel_RND_2"/>
</dbReference>
<keyword evidence="2" id="KW-0175">Coiled coil</keyword>
<comment type="similarity">
    <text evidence="1">Belongs to the membrane fusion protein (MFP) (TC 8.A.1) family.</text>
</comment>
<dbReference type="Pfam" id="PF25954">
    <property type="entry name" value="Beta-barrel_RND_2"/>
    <property type="match status" value="1"/>
</dbReference>
<sequence>MKLLAASFVLLYLAGCSSPEKPIQTEPPVAVTIARPGSMGASAITVSGQVEAAQTAAISTRIMGYITKMNVKAGDRVHTGQLLFSVSNEDLQAKRAQADAQIVQAEAQLQNAKKDYDRFTALYKQQSATEKELENIQLQYNAAKAGAEAARQVRNEVNASFAYTNVVAPFDGIISAKNADAGSIANPGMPVLTLEASKGFRVAAGIPESQIADLSIGTPATITLKSIGRVFTGTVAEINPSSSVSGGQYPVKINIPADQYKGLYAGMYANIFIKSKSNKPDKEADDRILIPVSAVVHTDQLTGIYTIGENNKAVLRWIRLGEQYGNEVEVLSGLGKDESFIVNADGRLYNGAGVIVK</sequence>
<dbReference type="Gene3D" id="1.10.287.470">
    <property type="entry name" value="Helix hairpin bin"/>
    <property type="match status" value="1"/>
</dbReference>
<reference evidence="5 6" key="1">
    <citation type="submission" date="2016-04" db="EMBL/GenBank/DDBJ databases">
        <authorList>
            <person name="Chen L."/>
            <person name="Zhuang W."/>
            <person name="Wang G."/>
        </authorList>
    </citation>
    <scope>NUCLEOTIDE SEQUENCE [LARGE SCALE GENOMIC DNA]</scope>
    <source>
        <strain evidence="6">GR20</strain>
    </source>
</reference>
<evidence type="ECO:0000259" key="4">
    <source>
        <dbReference type="Pfam" id="PF25954"/>
    </source>
</evidence>
<dbReference type="SUPFAM" id="SSF111369">
    <property type="entry name" value="HlyD-like secretion proteins"/>
    <property type="match status" value="1"/>
</dbReference>
<protein>
    <submittedName>
        <fullName evidence="5">Efflux transporter periplasmic adaptor subunit</fullName>
    </submittedName>
</protein>
<keyword evidence="6" id="KW-1185">Reference proteome</keyword>
<dbReference type="EMBL" id="LWBO01000084">
    <property type="protein sequence ID" value="OQP39400.1"/>
    <property type="molecule type" value="Genomic_DNA"/>
</dbReference>
<dbReference type="Pfam" id="PF25917">
    <property type="entry name" value="BSH_RND"/>
    <property type="match status" value="1"/>
</dbReference>
<accession>A0ABX3NMR9</accession>
<evidence type="ECO:0000313" key="6">
    <source>
        <dbReference type="Proteomes" id="UP000192277"/>
    </source>
</evidence>
<dbReference type="Gene3D" id="2.40.420.20">
    <property type="match status" value="1"/>
</dbReference>
<dbReference type="PANTHER" id="PTHR30469:SF15">
    <property type="entry name" value="HLYD FAMILY OF SECRETION PROTEINS"/>
    <property type="match status" value="1"/>
</dbReference>
<feature type="domain" description="CusB-like beta-barrel" evidence="4">
    <location>
        <begin position="203"/>
        <end position="276"/>
    </location>
</feature>
<evidence type="ECO:0000256" key="2">
    <source>
        <dbReference type="SAM" id="Coils"/>
    </source>
</evidence>
<feature type="coiled-coil region" evidence="2">
    <location>
        <begin position="88"/>
        <end position="122"/>
    </location>
</feature>
<dbReference type="PANTHER" id="PTHR30469">
    <property type="entry name" value="MULTIDRUG RESISTANCE PROTEIN MDTA"/>
    <property type="match status" value="1"/>
</dbReference>
<dbReference type="RefSeq" id="WP_014217131.1">
    <property type="nucleotide sequence ID" value="NZ_LWBO01000084.1"/>
</dbReference>
<evidence type="ECO:0000256" key="1">
    <source>
        <dbReference type="ARBA" id="ARBA00009477"/>
    </source>
</evidence>
<dbReference type="Proteomes" id="UP000192277">
    <property type="component" value="Unassembled WGS sequence"/>
</dbReference>